<dbReference type="InterPro" id="IPR001626">
    <property type="entry name" value="ABC_TroCD"/>
</dbReference>
<gene>
    <name evidence="7" type="ORF">METZ01_LOCUS30856</name>
</gene>
<dbReference type="InterPro" id="IPR037294">
    <property type="entry name" value="ABC_BtuC-like"/>
</dbReference>
<keyword evidence="3 6" id="KW-0812">Transmembrane</keyword>
<evidence type="ECO:0000256" key="3">
    <source>
        <dbReference type="ARBA" id="ARBA00022692"/>
    </source>
</evidence>
<dbReference type="GO" id="GO:0055085">
    <property type="term" value="P:transmembrane transport"/>
    <property type="evidence" value="ECO:0007669"/>
    <property type="project" value="InterPro"/>
</dbReference>
<dbReference type="PANTHER" id="PTHR30477:SF13">
    <property type="entry name" value="IRON TRANSPORT SYSTEM MEMBRANE PROTEIN HI_0360-RELATED"/>
    <property type="match status" value="1"/>
</dbReference>
<keyword evidence="5 6" id="KW-0472">Membrane</keyword>
<dbReference type="Gene3D" id="1.10.3470.10">
    <property type="entry name" value="ABC transporter involved in vitamin B12 uptake, BtuC"/>
    <property type="match status" value="1"/>
</dbReference>
<evidence type="ECO:0000256" key="1">
    <source>
        <dbReference type="ARBA" id="ARBA00004141"/>
    </source>
</evidence>
<evidence type="ECO:0000313" key="7">
    <source>
        <dbReference type="EMBL" id="SUZ78002.1"/>
    </source>
</evidence>
<name>A0A381QFA3_9ZZZZ</name>
<dbReference type="GO" id="GO:0043190">
    <property type="term" value="C:ATP-binding cassette (ABC) transporter complex"/>
    <property type="evidence" value="ECO:0007669"/>
    <property type="project" value="InterPro"/>
</dbReference>
<proteinExistence type="inferred from homology"/>
<feature type="transmembrane region" description="Helical" evidence="6">
    <location>
        <begin position="81"/>
        <end position="100"/>
    </location>
</feature>
<feature type="transmembrane region" description="Helical" evidence="6">
    <location>
        <begin position="153"/>
        <end position="176"/>
    </location>
</feature>
<dbReference type="PANTHER" id="PTHR30477">
    <property type="entry name" value="ABC-TRANSPORTER METAL-BINDING PROTEIN"/>
    <property type="match status" value="1"/>
</dbReference>
<dbReference type="AlphaFoldDB" id="A0A381QFA3"/>
<evidence type="ECO:0000256" key="6">
    <source>
        <dbReference type="SAM" id="Phobius"/>
    </source>
</evidence>
<feature type="transmembrane region" description="Helical" evidence="6">
    <location>
        <begin position="43"/>
        <end position="69"/>
    </location>
</feature>
<evidence type="ECO:0000256" key="2">
    <source>
        <dbReference type="ARBA" id="ARBA00008034"/>
    </source>
</evidence>
<feature type="transmembrane region" description="Helical" evidence="6">
    <location>
        <begin position="209"/>
        <end position="229"/>
    </location>
</feature>
<comment type="similarity">
    <text evidence="2">Belongs to the ABC-3 integral membrane protein family.</text>
</comment>
<dbReference type="EMBL" id="UINC01001338">
    <property type="protein sequence ID" value="SUZ78002.1"/>
    <property type="molecule type" value="Genomic_DNA"/>
</dbReference>
<reference evidence="7" key="1">
    <citation type="submission" date="2018-05" db="EMBL/GenBank/DDBJ databases">
        <authorList>
            <person name="Lanie J.A."/>
            <person name="Ng W.-L."/>
            <person name="Kazmierczak K.M."/>
            <person name="Andrzejewski T.M."/>
            <person name="Davidsen T.M."/>
            <person name="Wayne K.J."/>
            <person name="Tettelin H."/>
            <person name="Glass J.I."/>
            <person name="Rusch D."/>
            <person name="Podicherti R."/>
            <person name="Tsui H.-C.T."/>
            <person name="Winkler M.E."/>
        </authorList>
    </citation>
    <scope>NUCLEOTIDE SEQUENCE</scope>
</reference>
<feature type="transmembrane region" description="Helical" evidence="6">
    <location>
        <begin position="235"/>
        <end position="253"/>
    </location>
</feature>
<evidence type="ECO:0000256" key="5">
    <source>
        <dbReference type="ARBA" id="ARBA00023136"/>
    </source>
</evidence>
<dbReference type="SUPFAM" id="SSF81345">
    <property type="entry name" value="ABC transporter involved in vitamin B12 uptake, BtuC"/>
    <property type="match status" value="1"/>
</dbReference>
<organism evidence="7">
    <name type="scientific">marine metagenome</name>
    <dbReference type="NCBI Taxonomy" id="408172"/>
    <lineage>
        <taxon>unclassified sequences</taxon>
        <taxon>metagenomes</taxon>
        <taxon>ecological metagenomes</taxon>
    </lineage>
</organism>
<feature type="transmembrane region" description="Helical" evidence="6">
    <location>
        <begin position="182"/>
        <end position="202"/>
    </location>
</feature>
<dbReference type="Pfam" id="PF00950">
    <property type="entry name" value="ABC-3"/>
    <property type="match status" value="1"/>
</dbReference>
<evidence type="ECO:0000256" key="4">
    <source>
        <dbReference type="ARBA" id="ARBA00022989"/>
    </source>
</evidence>
<comment type="subcellular location">
    <subcellularLocation>
        <location evidence="1">Membrane</location>
        <topology evidence="1">Multi-pass membrane protein</topology>
    </subcellularLocation>
</comment>
<accession>A0A381QFA3</accession>
<feature type="transmembrane region" description="Helical" evidence="6">
    <location>
        <begin position="120"/>
        <end position="141"/>
    </location>
</feature>
<sequence length="276" mass="28557">MQRALLAASFAALVCSVVGVFVVLRGMAFMGDAVAHSSLAGMSVAYFFGGSVFWGAFAWAVPASLAITFISRRAYLRLDTAIGIIFASGFAVGIILMSRVSNYTADLFGLLFGNVLGVSWGEVLLIGAVAGGVLLAITALYKELLFTAYDATMSAASGIPVRFIQYLLPLLVGITTVASLKAVGIVLVLALLVTPAATAALLARRLPGVITISVITGLVSTVAGLYLSFHADLPTGPSIVVVATGLFLAAMLFSPSKGVVWLAWRPTALPPDQATV</sequence>
<protein>
    <recommendedName>
        <fullName evidence="8">Metal ABC transporter permease</fullName>
    </recommendedName>
</protein>
<evidence type="ECO:0008006" key="8">
    <source>
        <dbReference type="Google" id="ProtNLM"/>
    </source>
</evidence>
<dbReference type="GO" id="GO:0010043">
    <property type="term" value="P:response to zinc ion"/>
    <property type="evidence" value="ECO:0007669"/>
    <property type="project" value="TreeGrafter"/>
</dbReference>
<keyword evidence="4 6" id="KW-1133">Transmembrane helix</keyword>